<name>A0A0S4LDU8_9BACT</name>
<dbReference type="STRING" id="1742972.COMA1_20261"/>
<protein>
    <submittedName>
        <fullName evidence="1">Uncharacterized protein</fullName>
    </submittedName>
</protein>
<accession>A0A0S4LDU8</accession>
<dbReference type="AlphaFoldDB" id="A0A0S4LDU8"/>
<evidence type="ECO:0000313" key="1">
    <source>
        <dbReference type="EMBL" id="CUS35407.1"/>
    </source>
</evidence>
<gene>
    <name evidence="1" type="ORF">COMA1_20261</name>
</gene>
<proteinExistence type="predicted"/>
<dbReference type="Proteomes" id="UP000199032">
    <property type="component" value="Unassembled WGS sequence"/>
</dbReference>
<keyword evidence="2" id="KW-1185">Reference proteome</keyword>
<sequence>MPLLYMHDESAFHNRGYTMQMKFPVNACWLLLPIAVSLTTGCNSIPQNVALGAVIGTGVGAVIPGHDIEQVYYLGSFDPQEQVPPALYRVRVRGQASIISWMRFGSGWVPAELIDSLGSSVEIDKKDGKIVMTKAKSDELSKLTIGRRLMQFGPEGFREVPKDHRLVILMGSSPDKFFKAMDEALGAVTQAKIDQDSRALNGLLFEAITNVRAEKHLVEAQLEAAKDQFPKETGAQP</sequence>
<evidence type="ECO:0000313" key="2">
    <source>
        <dbReference type="Proteomes" id="UP000199032"/>
    </source>
</evidence>
<organism evidence="1 2">
    <name type="scientific">Candidatus Nitrospira nitrosa</name>
    <dbReference type="NCBI Taxonomy" id="1742972"/>
    <lineage>
        <taxon>Bacteria</taxon>
        <taxon>Pseudomonadati</taxon>
        <taxon>Nitrospirota</taxon>
        <taxon>Nitrospiria</taxon>
        <taxon>Nitrospirales</taxon>
        <taxon>Nitrospiraceae</taxon>
        <taxon>Nitrospira</taxon>
    </lineage>
</organism>
<reference evidence="1 2" key="1">
    <citation type="submission" date="2015-10" db="EMBL/GenBank/DDBJ databases">
        <authorList>
            <person name="Gilbert D.G."/>
        </authorList>
    </citation>
    <scope>NUCLEOTIDE SEQUENCE [LARGE SCALE GENOMIC DNA]</scope>
    <source>
        <strain evidence="1">COMA1</strain>
    </source>
</reference>
<dbReference type="EMBL" id="CZQA01000008">
    <property type="protein sequence ID" value="CUS35407.1"/>
    <property type="molecule type" value="Genomic_DNA"/>
</dbReference>